<protein>
    <submittedName>
        <fullName evidence="2">Uncharacterized protein</fullName>
    </submittedName>
</protein>
<evidence type="ECO:0000313" key="2">
    <source>
        <dbReference type="EMBL" id="KAK5859776.1"/>
    </source>
</evidence>
<comment type="caution">
    <text evidence="2">The sequence shown here is derived from an EMBL/GenBank/DDBJ whole genome shotgun (WGS) entry which is preliminary data.</text>
</comment>
<feature type="compositionally biased region" description="Polar residues" evidence="1">
    <location>
        <begin position="75"/>
        <end position="87"/>
    </location>
</feature>
<organism evidence="2 3">
    <name type="scientific">Eleginops maclovinus</name>
    <name type="common">Patagonian blennie</name>
    <name type="synonym">Eleginus maclovinus</name>
    <dbReference type="NCBI Taxonomy" id="56733"/>
    <lineage>
        <taxon>Eukaryota</taxon>
        <taxon>Metazoa</taxon>
        <taxon>Chordata</taxon>
        <taxon>Craniata</taxon>
        <taxon>Vertebrata</taxon>
        <taxon>Euteleostomi</taxon>
        <taxon>Actinopterygii</taxon>
        <taxon>Neopterygii</taxon>
        <taxon>Teleostei</taxon>
        <taxon>Neoteleostei</taxon>
        <taxon>Acanthomorphata</taxon>
        <taxon>Eupercaria</taxon>
        <taxon>Perciformes</taxon>
        <taxon>Notothenioidei</taxon>
        <taxon>Eleginopidae</taxon>
        <taxon>Eleginops</taxon>
    </lineage>
</organism>
<keyword evidence="3" id="KW-1185">Reference proteome</keyword>
<sequence length="87" mass="10017">MRRNNLSKIFYFNERQWDSSEQDPCTEFLQEPDVRCTVKRLSSGTLQLPRLSCRPFTHDGSQSGPSPRRIKPSRSLGTLTSCISRDL</sequence>
<feature type="region of interest" description="Disordered" evidence="1">
    <location>
        <begin position="52"/>
        <end position="87"/>
    </location>
</feature>
<dbReference type="AlphaFoldDB" id="A0AAN7XFL0"/>
<gene>
    <name evidence="2" type="ORF">PBY51_021304</name>
</gene>
<proteinExistence type="predicted"/>
<accession>A0AAN7XFL0</accession>
<dbReference type="Proteomes" id="UP001346869">
    <property type="component" value="Unassembled WGS sequence"/>
</dbReference>
<reference evidence="2 3" key="1">
    <citation type="journal article" date="2023" name="Genes (Basel)">
        <title>Chromosome-Level Genome Assembly and Circadian Gene Repertoire of the Patagonia Blennie Eleginops maclovinus-The Closest Ancestral Proxy of Antarctic Cryonotothenioids.</title>
        <authorList>
            <person name="Cheng C.C."/>
            <person name="Rivera-Colon A.G."/>
            <person name="Minhas B.F."/>
            <person name="Wilson L."/>
            <person name="Rayamajhi N."/>
            <person name="Vargas-Chacoff L."/>
            <person name="Catchen J.M."/>
        </authorList>
    </citation>
    <scope>NUCLEOTIDE SEQUENCE [LARGE SCALE GENOMIC DNA]</scope>
    <source>
        <strain evidence="2">JMC-PN-2008</strain>
    </source>
</reference>
<name>A0AAN7XFL0_ELEMC</name>
<reference evidence="2 3" key="2">
    <citation type="journal article" date="2023" name="Mol. Biol. Evol.">
        <title>Genomics of Secondarily Temperate Adaptation in the Only Non-Antarctic Icefish.</title>
        <authorList>
            <person name="Rivera-Colon A.G."/>
            <person name="Rayamajhi N."/>
            <person name="Minhas B.F."/>
            <person name="Madrigal G."/>
            <person name="Bilyk K.T."/>
            <person name="Yoon V."/>
            <person name="Hune M."/>
            <person name="Gregory S."/>
            <person name="Cheng C.H.C."/>
            <person name="Catchen J.M."/>
        </authorList>
    </citation>
    <scope>NUCLEOTIDE SEQUENCE [LARGE SCALE GENOMIC DNA]</scope>
    <source>
        <strain evidence="2">JMC-PN-2008</strain>
    </source>
</reference>
<dbReference type="EMBL" id="JAUZQC010000014">
    <property type="protein sequence ID" value="KAK5859776.1"/>
    <property type="molecule type" value="Genomic_DNA"/>
</dbReference>
<evidence type="ECO:0000313" key="3">
    <source>
        <dbReference type="Proteomes" id="UP001346869"/>
    </source>
</evidence>
<evidence type="ECO:0000256" key="1">
    <source>
        <dbReference type="SAM" id="MobiDB-lite"/>
    </source>
</evidence>